<evidence type="ECO:0000256" key="11">
    <source>
        <dbReference type="SAM" id="Phobius"/>
    </source>
</evidence>
<keyword evidence="6 9" id="KW-0067">ATP-binding</keyword>
<evidence type="ECO:0000256" key="2">
    <source>
        <dbReference type="ARBA" id="ARBA00022527"/>
    </source>
</evidence>
<evidence type="ECO:0000256" key="6">
    <source>
        <dbReference type="ARBA" id="ARBA00022840"/>
    </source>
</evidence>
<dbReference type="SUPFAM" id="SSF56112">
    <property type="entry name" value="Protein kinase-like (PK-like)"/>
    <property type="match status" value="1"/>
</dbReference>
<keyword evidence="5" id="KW-0418">Kinase</keyword>
<keyword evidence="3" id="KW-0808">Transferase</keyword>
<keyword evidence="4 9" id="KW-0547">Nucleotide-binding</keyword>
<dbReference type="Pfam" id="PF00069">
    <property type="entry name" value="Pkinase"/>
    <property type="match status" value="1"/>
</dbReference>
<proteinExistence type="predicted"/>
<evidence type="ECO:0000313" key="13">
    <source>
        <dbReference type="EMBL" id="RUR84525.1"/>
    </source>
</evidence>
<dbReference type="OrthoDB" id="507628at2"/>
<evidence type="ECO:0000256" key="7">
    <source>
        <dbReference type="ARBA" id="ARBA00047899"/>
    </source>
</evidence>
<keyword evidence="11" id="KW-0472">Membrane</keyword>
<comment type="catalytic activity">
    <reaction evidence="7">
        <text>L-threonyl-[protein] + ATP = O-phospho-L-threonyl-[protein] + ADP + H(+)</text>
        <dbReference type="Rhea" id="RHEA:46608"/>
        <dbReference type="Rhea" id="RHEA-COMP:11060"/>
        <dbReference type="Rhea" id="RHEA-COMP:11605"/>
        <dbReference type="ChEBI" id="CHEBI:15378"/>
        <dbReference type="ChEBI" id="CHEBI:30013"/>
        <dbReference type="ChEBI" id="CHEBI:30616"/>
        <dbReference type="ChEBI" id="CHEBI:61977"/>
        <dbReference type="ChEBI" id="CHEBI:456216"/>
        <dbReference type="EC" id="2.7.11.1"/>
    </reaction>
</comment>
<dbReference type="EMBL" id="RSCJ01000004">
    <property type="protein sequence ID" value="RUR84525.1"/>
    <property type="molecule type" value="Genomic_DNA"/>
</dbReference>
<keyword evidence="14" id="KW-1185">Reference proteome</keyword>
<accession>A0A433NMT4</accession>
<feature type="compositionally biased region" description="Polar residues" evidence="10">
    <location>
        <begin position="290"/>
        <end position="306"/>
    </location>
</feature>
<protein>
    <recommendedName>
        <fullName evidence="1">non-specific serine/threonine protein kinase</fullName>
        <ecNumber evidence="1">2.7.11.1</ecNumber>
    </recommendedName>
</protein>
<dbReference type="PROSITE" id="PS00108">
    <property type="entry name" value="PROTEIN_KINASE_ST"/>
    <property type="match status" value="1"/>
</dbReference>
<comment type="catalytic activity">
    <reaction evidence="8">
        <text>L-seryl-[protein] + ATP = O-phospho-L-seryl-[protein] + ADP + H(+)</text>
        <dbReference type="Rhea" id="RHEA:17989"/>
        <dbReference type="Rhea" id="RHEA-COMP:9863"/>
        <dbReference type="Rhea" id="RHEA-COMP:11604"/>
        <dbReference type="ChEBI" id="CHEBI:15378"/>
        <dbReference type="ChEBI" id="CHEBI:29999"/>
        <dbReference type="ChEBI" id="CHEBI:30616"/>
        <dbReference type="ChEBI" id="CHEBI:83421"/>
        <dbReference type="ChEBI" id="CHEBI:456216"/>
        <dbReference type="EC" id="2.7.11.1"/>
    </reaction>
</comment>
<dbReference type="GO" id="GO:0004674">
    <property type="term" value="F:protein serine/threonine kinase activity"/>
    <property type="evidence" value="ECO:0007669"/>
    <property type="project" value="UniProtKB-KW"/>
</dbReference>
<name>A0A433NMT4_CHLFR</name>
<organism evidence="13 14">
    <name type="scientific">Chlorogloeopsis fritschii PCC 6912</name>
    <dbReference type="NCBI Taxonomy" id="211165"/>
    <lineage>
        <taxon>Bacteria</taxon>
        <taxon>Bacillati</taxon>
        <taxon>Cyanobacteriota</taxon>
        <taxon>Cyanophyceae</taxon>
        <taxon>Nostocales</taxon>
        <taxon>Chlorogloeopsidaceae</taxon>
        <taxon>Chlorogloeopsis</taxon>
    </lineage>
</organism>
<keyword evidence="11" id="KW-1133">Transmembrane helix</keyword>
<dbReference type="PROSITE" id="PS50011">
    <property type="entry name" value="PROTEIN_KINASE_DOM"/>
    <property type="match status" value="1"/>
</dbReference>
<evidence type="ECO:0000256" key="4">
    <source>
        <dbReference type="ARBA" id="ARBA00022741"/>
    </source>
</evidence>
<feature type="transmembrane region" description="Helical" evidence="11">
    <location>
        <begin position="435"/>
        <end position="458"/>
    </location>
</feature>
<dbReference type="STRING" id="211165.GCA_000317285_03991"/>
<evidence type="ECO:0000256" key="1">
    <source>
        <dbReference type="ARBA" id="ARBA00012513"/>
    </source>
</evidence>
<dbReference type="PROSITE" id="PS00107">
    <property type="entry name" value="PROTEIN_KINASE_ATP"/>
    <property type="match status" value="1"/>
</dbReference>
<feature type="binding site" evidence="9">
    <location>
        <position position="41"/>
    </location>
    <ligand>
        <name>ATP</name>
        <dbReference type="ChEBI" id="CHEBI:30616"/>
    </ligand>
</feature>
<comment type="caution">
    <text evidence="13">The sequence shown here is derived from an EMBL/GenBank/DDBJ whole genome shotgun (WGS) entry which is preliminary data.</text>
</comment>
<evidence type="ECO:0000256" key="3">
    <source>
        <dbReference type="ARBA" id="ARBA00022679"/>
    </source>
</evidence>
<keyword evidence="11" id="KW-0812">Transmembrane</keyword>
<dbReference type="PANTHER" id="PTHR24363">
    <property type="entry name" value="SERINE/THREONINE PROTEIN KINASE"/>
    <property type="match status" value="1"/>
</dbReference>
<dbReference type="CDD" id="cd14014">
    <property type="entry name" value="STKc_PknB_like"/>
    <property type="match status" value="1"/>
</dbReference>
<evidence type="ECO:0000256" key="9">
    <source>
        <dbReference type="PROSITE-ProRule" id="PRU10141"/>
    </source>
</evidence>
<dbReference type="PANTHER" id="PTHR24363:SF0">
    <property type="entry name" value="SERINE_THREONINE KINASE LIKE DOMAIN CONTAINING 1"/>
    <property type="match status" value="1"/>
</dbReference>
<dbReference type="Gene3D" id="1.10.510.10">
    <property type="entry name" value="Transferase(Phosphotransferase) domain 1"/>
    <property type="match status" value="1"/>
</dbReference>
<evidence type="ECO:0000256" key="5">
    <source>
        <dbReference type="ARBA" id="ARBA00022777"/>
    </source>
</evidence>
<dbReference type="InterPro" id="IPR017441">
    <property type="entry name" value="Protein_kinase_ATP_BS"/>
</dbReference>
<dbReference type="AlphaFoldDB" id="A0A433NMT4"/>
<dbReference type="Proteomes" id="UP000268857">
    <property type="component" value="Unassembled WGS sequence"/>
</dbReference>
<dbReference type="InterPro" id="IPR000719">
    <property type="entry name" value="Prot_kinase_dom"/>
</dbReference>
<sequence>MLQSIINNRYKIVKVLGEGGFGKTFLAEDTHLPSGRFCVIKQLKPVTNNPQIYKMVQDRFGREAAILEDLGNSNNRIPKLYAYFSEQDNFYLVQEYIEGKTLTNKVQTEGVMNESAVREILKSLLYVLNFVHSRHIIHRDIKPDNIILRNSDNIPVLIDFGAVRESMGTVVNSQGNPTSSIVIGTPGFMPPEQAAGRPVYSSDLYSLALTMIYLLTGKMPHELETDFRTGSIIWHQYAMNVSPNLRMVLDRAIAYNPGVSLAPSQEARYATAREMIDALQSPVANYVTPTVPSPQYNTPASPNSGGYHSPPPTVVNSGGNPPQYISPGTPTRGINPPQYISPGTSTNSDSMWIGGGGTFNTSVPIPPEIQGWNWGAFLISPLWCLTNQVWIGLISWIPYLGLPMPFILGAKGNVWAWRSRQWRSIQDFKAHQRAWAKAAIIIYSSFAALFVLLAFIGANLPEEENSSDTTNSTPSQSAPPTPSNPTTEPGIFEEVEISNLETYTYKTGLFSIDIPQGWTVKDNSTSDEVIIYWLDDTENALVQVNVFIVERELDQEQLTTMLKNFINKFAASQTNLTMNQPVRQSDGSVRITWSYTNQTQGVSGRLTVNSFIKHQSNKVSIDSYVVPSEQYQKLLPAINQVISSYKLNASAPLNL</sequence>
<evidence type="ECO:0000259" key="12">
    <source>
        <dbReference type="PROSITE" id="PS50011"/>
    </source>
</evidence>
<keyword evidence="2" id="KW-0723">Serine/threonine-protein kinase</keyword>
<evidence type="ECO:0000313" key="14">
    <source>
        <dbReference type="Proteomes" id="UP000268857"/>
    </source>
</evidence>
<feature type="domain" description="Protein kinase" evidence="12">
    <location>
        <begin position="10"/>
        <end position="276"/>
    </location>
</feature>
<feature type="transmembrane region" description="Helical" evidence="11">
    <location>
        <begin position="389"/>
        <end position="414"/>
    </location>
</feature>
<reference evidence="13 14" key="1">
    <citation type="journal article" date="2019" name="Genome Biol. Evol.">
        <title>Day and night: Metabolic profiles and evolutionary relationships of six axenic non-marine cyanobacteria.</title>
        <authorList>
            <person name="Will S.E."/>
            <person name="Henke P."/>
            <person name="Boedeker C."/>
            <person name="Huang S."/>
            <person name="Brinkmann H."/>
            <person name="Rohde M."/>
            <person name="Jarek M."/>
            <person name="Friedl T."/>
            <person name="Seufert S."/>
            <person name="Schumacher M."/>
            <person name="Overmann J."/>
            <person name="Neumann-Schaal M."/>
            <person name="Petersen J."/>
        </authorList>
    </citation>
    <scope>NUCLEOTIDE SEQUENCE [LARGE SCALE GENOMIC DNA]</scope>
    <source>
        <strain evidence="13 14">PCC 6912</strain>
    </source>
</reference>
<dbReference type="EC" id="2.7.11.1" evidence="1"/>
<dbReference type="SMART" id="SM00220">
    <property type="entry name" value="S_TKc"/>
    <property type="match status" value="1"/>
</dbReference>
<dbReference type="GO" id="GO:0005524">
    <property type="term" value="F:ATP binding"/>
    <property type="evidence" value="ECO:0007669"/>
    <property type="project" value="UniProtKB-UniRule"/>
</dbReference>
<dbReference type="InterPro" id="IPR011009">
    <property type="entry name" value="Kinase-like_dom_sf"/>
</dbReference>
<feature type="region of interest" description="Disordered" evidence="10">
    <location>
        <begin position="464"/>
        <end position="489"/>
    </location>
</feature>
<gene>
    <name evidence="13" type="ORF">PCC6912_14200</name>
</gene>
<evidence type="ECO:0000256" key="10">
    <source>
        <dbReference type="SAM" id="MobiDB-lite"/>
    </source>
</evidence>
<evidence type="ECO:0000256" key="8">
    <source>
        <dbReference type="ARBA" id="ARBA00048679"/>
    </source>
</evidence>
<dbReference type="RefSeq" id="WP_016875451.1">
    <property type="nucleotide sequence ID" value="NZ_AJLN01000100.1"/>
</dbReference>
<feature type="region of interest" description="Disordered" evidence="10">
    <location>
        <begin position="290"/>
        <end position="341"/>
    </location>
</feature>
<dbReference type="InterPro" id="IPR008271">
    <property type="entry name" value="Ser/Thr_kinase_AS"/>
</dbReference>